<reference evidence="8" key="1">
    <citation type="submission" date="2018-03" db="EMBL/GenBank/DDBJ databases">
        <authorList>
            <person name="Nunes O.C."/>
            <person name="Lopes A.R."/>
            <person name="Froufe H."/>
            <person name="Munoz-Merida A."/>
            <person name="Barroso C."/>
            <person name="Egas C."/>
        </authorList>
    </citation>
    <scope>NUCLEOTIDE SEQUENCE</scope>
    <source>
        <strain evidence="8">ON4</strain>
    </source>
</reference>
<dbReference type="PROSITE" id="PS50043">
    <property type="entry name" value="HTH_LUXR_2"/>
    <property type="match status" value="1"/>
</dbReference>
<keyword evidence="1 5" id="KW-0597">Phosphoprotein</keyword>
<dbReference type="PANTHER" id="PTHR43214">
    <property type="entry name" value="TWO-COMPONENT RESPONSE REGULATOR"/>
    <property type="match status" value="1"/>
</dbReference>
<dbReference type="PANTHER" id="PTHR43214:SF24">
    <property type="entry name" value="TRANSCRIPTIONAL REGULATORY PROTEIN NARL-RELATED"/>
    <property type="match status" value="1"/>
</dbReference>
<name>A0ABT7CAM7_9MICO</name>
<dbReference type="InterPro" id="IPR039420">
    <property type="entry name" value="WalR-like"/>
</dbReference>
<keyword evidence="3 8" id="KW-0238">DNA-binding</keyword>
<comment type="caution">
    <text evidence="8">The sequence shown here is derived from an EMBL/GenBank/DDBJ whole genome shotgun (WGS) entry which is preliminary data.</text>
</comment>
<keyword evidence="9" id="KW-1185">Reference proteome</keyword>
<dbReference type="PRINTS" id="PR00038">
    <property type="entry name" value="HTHLUXR"/>
</dbReference>
<dbReference type="Pfam" id="PF00196">
    <property type="entry name" value="GerE"/>
    <property type="match status" value="1"/>
</dbReference>
<dbReference type="PROSITE" id="PS50110">
    <property type="entry name" value="RESPONSE_REGULATORY"/>
    <property type="match status" value="1"/>
</dbReference>
<accession>A0ABT7CAM7</accession>
<dbReference type="InterPro" id="IPR058245">
    <property type="entry name" value="NreC/VraR/RcsB-like_REC"/>
</dbReference>
<evidence type="ECO:0000256" key="4">
    <source>
        <dbReference type="ARBA" id="ARBA00023163"/>
    </source>
</evidence>
<dbReference type="Gene3D" id="3.40.50.2300">
    <property type="match status" value="1"/>
</dbReference>
<evidence type="ECO:0000313" key="9">
    <source>
        <dbReference type="Proteomes" id="UP001170379"/>
    </source>
</evidence>
<dbReference type="Pfam" id="PF00072">
    <property type="entry name" value="Response_reg"/>
    <property type="match status" value="1"/>
</dbReference>
<reference evidence="8" key="2">
    <citation type="journal article" date="2022" name="Sci. Rep.">
        <title>In silico prediction of the enzymes involved in the degradation of the herbicide molinate by Gulosibacter molinativorax ON4T.</title>
        <authorList>
            <person name="Lopes A.R."/>
            <person name="Bunin E."/>
            <person name="Viana A.T."/>
            <person name="Froufe H."/>
            <person name="Munoz-Merida A."/>
            <person name="Pinho D."/>
            <person name="Figueiredo J."/>
            <person name="Barroso C."/>
            <person name="Vaz-Moreira I."/>
            <person name="Bellanger X."/>
            <person name="Egas C."/>
            <person name="Nunes O.C."/>
        </authorList>
    </citation>
    <scope>NUCLEOTIDE SEQUENCE</scope>
    <source>
        <strain evidence="8">ON4</strain>
    </source>
</reference>
<keyword evidence="2" id="KW-0805">Transcription regulation</keyword>
<dbReference type="SMART" id="SM00421">
    <property type="entry name" value="HTH_LUXR"/>
    <property type="match status" value="1"/>
</dbReference>
<dbReference type="EMBL" id="PXVD01000022">
    <property type="protein sequence ID" value="MDJ1372251.1"/>
    <property type="molecule type" value="Genomic_DNA"/>
</dbReference>
<evidence type="ECO:0000259" key="7">
    <source>
        <dbReference type="PROSITE" id="PS50110"/>
    </source>
</evidence>
<dbReference type="RefSeq" id="WP_026937496.1">
    <property type="nucleotide sequence ID" value="NZ_CP028426.1"/>
</dbReference>
<evidence type="ECO:0000313" key="8">
    <source>
        <dbReference type="EMBL" id="MDJ1372251.1"/>
    </source>
</evidence>
<dbReference type="InterPro" id="IPR001789">
    <property type="entry name" value="Sig_transdc_resp-reg_receiver"/>
</dbReference>
<evidence type="ECO:0000256" key="3">
    <source>
        <dbReference type="ARBA" id="ARBA00023125"/>
    </source>
</evidence>
<evidence type="ECO:0000256" key="5">
    <source>
        <dbReference type="PROSITE-ProRule" id="PRU00169"/>
    </source>
</evidence>
<sequence length="220" mass="23722">MPIRVLLVDDDPLARRSVASILEAHEDVSVVGEADDGAGIGQRVRESRPDVVLMDLRMRKVDGIEATREVRAIPDGPEVVVLTTWDGDDAVMRALEAGASGFLVKTAGPGEIYRAVRAAAEGDSVMSPSSTRHFIDSMHSDSGWRERRMARKRVATLSDRELEVAKRIPLGESNEAIAAVVHLSPASVKQYVAQISEKLGVQGRVQIAVLMTKAGFAGEV</sequence>
<dbReference type="InterPro" id="IPR000792">
    <property type="entry name" value="Tscrpt_reg_LuxR_C"/>
</dbReference>
<dbReference type="SMART" id="SM00448">
    <property type="entry name" value="REC"/>
    <property type="match status" value="1"/>
</dbReference>
<feature type="domain" description="Response regulatory" evidence="7">
    <location>
        <begin position="4"/>
        <end position="120"/>
    </location>
</feature>
<feature type="modified residue" description="4-aspartylphosphate" evidence="5">
    <location>
        <position position="55"/>
    </location>
</feature>
<evidence type="ECO:0000256" key="2">
    <source>
        <dbReference type="ARBA" id="ARBA00023015"/>
    </source>
</evidence>
<dbReference type="SUPFAM" id="SSF46894">
    <property type="entry name" value="C-terminal effector domain of the bipartite response regulators"/>
    <property type="match status" value="1"/>
</dbReference>
<dbReference type="CDD" id="cd06170">
    <property type="entry name" value="LuxR_C_like"/>
    <property type="match status" value="1"/>
</dbReference>
<dbReference type="CDD" id="cd17535">
    <property type="entry name" value="REC_NarL-like"/>
    <property type="match status" value="1"/>
</dbReference>
<dbReference type="InterPro" id="IPR011006">
    <property type="entry name" value="CheY-like_superfamily"/>
</dbReference>
<protein>
    <submittedName>
        <fullName evidence="8">DNA-binding response regulator</fullName>
    </submittedName>
</protein>
<evidence type="ECO:0000256" key="1">
    <source>
        <dbReference type="ARBA" id="ARBA00022553"/>
    </source>
</evidence>
<proteinExistence type="predicted"/>
<dbReference type="SUPFAM" id="SSF52172">
    <property type="entry name" value="CheY-like"/>
    <property type="match status" value="1"/>
</dbReference>
<dbReference type="Proteomes" id="UP001170379">
    <property type="component" value="Unassembled WGS sequence"/>
</dbReference>
<dbReference type="GO" id="GO:0003677">
    <property type="term" value="F:DNA binding"/>
    <property type="evidence" value="ECO:0007669"/>
    <property type="project" value="UniProtKB-KW"/>
</dbReference>
<keyword evidence="4" id="KW-0804">Transcription</keyword>
<dbReference type="InterPro" id="IPR016032">
    <property type="entry name" value="Sig_transdc_resp-reg_C-effctor"/>
</dbReference>
<gene>
    <name evidence="8" type="ORF">C7K25_12870</name>
</gene>
<organism evidence="8 9">
    <name type="scientific">Gulosibacter molinativorax</name>
    <dbReference type="NCBI Taxonomy" id="256821"/>
    <lineage>
        <taxon>Bacteria</taxon>
        <taxon>Bacillati</taxon>
        <taxon>Actinomycetota</taxon>
        <taxon>Actinomycetes</taxon>
        <taxon>Micrococcales</taxon>
        <taxon>Microbacteriaceae</taxon>
        <taxon>Gulosibacter</taxon>
    </lineage>
</organism>
<feature type="domain" description="HTH luxR-type" evidence="6">
    <location>
        <begin position="150"/>
        <end position="215"/>
    </location>
</feature>
<evidence type="ECO:0000259" key="6">
    <source>
        <dbReference type="PROSITE" id="PS50043"/>
    </source>
</evidence>